<dbReference type="PANTHER" id="PTHR43540">
    <property type="entry name" value="PEROXYUREIDOACRYLATE/UREIDOACRYLATE AMIDOHYDROLASE-RELATED"/>
    <property type="match status" value="1"/>
</dbReference>
<dbReference type="Pfam" id="PF00857">
    <property type="entry name" value="Isochorismatase"/>
    <property type="match status" value="1"/>
</dbReference>
<dbReference type="PATRIC" id="fig|717774.3.peg.416"/>
<dbReference type="RefSeq" id="WP_013659612.1">
    <property type="nucleotide sequence ID" value="NC_015276.1"/>
</dbReference>
<reference evidence="3 4" key="1">
    <citation type="journal article" date="2012" name="Stand. Genomic Sci.">
        <title>Complete genome sequence of the melanogenic marine bacterium Marinomonas mediterranea type strain (MMB-1(T)).</title>
        <authorList>
            <person name="Lucas-Elio P."/>
            <person name="Goodwin L."/>
            <person name="Woyke T."/>
            <person name="Pitluck S."/>
            <person name="Nolan M."/>
            <person name="Kyrpides N.C."/>
            <person name="Detter J.C."/>
            <person name="Copeland A."/>
            <person name="Teshima H."/>
            <person name="Bruce D."/>
            <person name="Detter C."/>
            <person name="Tapia R."/>
            <person name="Han S."/>
            <person name="Land M.L."/>
            <person name="Ivanova N."/>
            <person name="Mikhailova N."/>
            <person name="Johnston A.W."/>
            <person name="Sanchez-Amat A."/>
        </authorList>
    </citation>
    <scope>NUCLEOTIDE SEQUENCE [LARGE SCALE GENOMIC DNA]</scope>
    <source>
        <strain evidence="4">ATCC 700492 / JCM 21426 / NBRC 103028 / MMB-1</strain>
    </source>
</reference>
<gene>
    <name evidence="3" type="ordered locus">Marme_0406</name>
</gene>
<dbReference type="PANTHER" id="PTHR43540:SF1">
    <property type="entry name" value="ISOCHORISMATASE HYDROLASE"/>
    <property type="match status" value="1"/>
</dbReference>
<dbReference type="EMBL" id="CP002583">
    <property type="protein sequence ID" value="ADZ89706.1"/>
    <property type="molecule type" value="Genomic_DNA"/>
</dbReference>
<proteinExistence type="predicted"/>
<dbReference type="eggNOG" id="COG1335">
    <property type="taxonomic scope" value="Bacteria"/>
</dbReference>
<dbReference type="Proteomes" id="UP000001062">
    <property type="component" value="Chromosome"/>
</dbReference>
<dbReference type="CDD" id="cd01014">
    <property type="entry name" value="nicotinamidase_related"/>
    <property type="match status" value="1"/>
</dbReference>
<name>F2JYT1_MARM1</name>
<sequence>MHALILIDQQKGIDHPKLGVRNNPTAETEISSLLSLWRQKSWPIFHVKHRSKQRESVFWPDQEGFEFKEAFLPLEGETTIEKSVPCAFINNSLDDELKKLGVNEIVLVGVATNNSVESTARTGGSLGYTVYVVDDACFTFAKPDYFGLARSADEVHAMSLANLHGEYATVTSREQLVEKVIA</sequence>
<keyword evidence="4" id="KW-1185">Reference proteome</keyword>
<evidence type="ECO:0000313" key="4">
    <source>
        <dbReference type="Proteomes" id="UP000001062"/>
    </source>
</evidence>
<evidence type="ECO:0000256" key="1">
    <source>
        <dbReference type="ARBA" id="ARBA00022801"/>
    </source>
</evidence>
<dbReference type="STRING" id="717774.Marme_0406"/>
<dbReference type="SUPFAM" id="SSF52499">
    <property type="entry name" value="Isochorismatase-like hydrolases"/>
    <property type="match status" value="1"/>
</dbReference>
<evidence type="ECO:0000313" key="3">
    <source>
        <dbReference type="EMBL" id="ADZ89706.1"/>
    </source>
</evidence>
<keyword evidence="1 3" id="KW-0378">Hydrolase</keyword>
<protein>
    <submittedName>
        <fullName evidence="3">Isochorismatase hydrolase</fullName>
    </submittedName>
</protein>
<dbReference type="Gene3D" id="3.40.50.850">
    <property type="entry name" value="Isochorismatase-like"/>
    <property type="match status" value="1"/>
</dbReference>
<organism evidence="3 4">
    <name type="scientific">Marinomonas mediterranea (strain ATCC 700492 / JCM 21426 / NBRC 103028 / MMB-1)</name>
    <dbReference type="NCBI Taxonomy" id="717774"/>
    <lineage>
        <taxon>Bacteria</taxon>
        <taxon>Pseudomonadati</taxon>
        <taxon>Pseudomonadota</taxon>
        <taxon>Gammaproteobacteria</taxon>
        <taxon>Oceanospirillales</taxon>
        <taxon>Oceanospirillaceae</taxon>
        <taxon>Marinomonas</taxon>
    </lineage>
</organism>
<accession>F2JYT1</accession>
<dbReference type="InterPro" id="IPR050272">
    <property type="entry name" value="Isochorismatase-like_hydrls"/>
</dbReference>
<dbReference type="HOGENOM" id="CLU_068979_5_2_6"/>
<evidence type="ECO:0000259" key="2">
    <source>
        <dbReference type="Pfam" id="PF00857"/>
    </source>
</evidence>
<dbReference type="InterPro" id="IPR036380">
    <property type="entry name" value="Isochorismatase-like_sf"/>
</dbReference>
<dbReference type="KEGG" id="mme:Marme_0406"/>
<dbReference type="AlphaFoldDB" id="F2JYT1"/>
<dbReference type="InterPro" id="IPR000868">
    <property type="entry name" value="Isochorismatase-like_dom"/>
</dbReference>
<feature type="domain" description="Isochorismatase-like" evidence="2">
    <location>
        <begin position="3"/>
        <end position="175"/>
    </location>
</feature>
<dbReference type="GO" id="GO:0016787">
    <property type="term" value="F:hydrolase activity"/>
    <property type="evidence" value="ECO:0007669"/>
    <property type="project" value="UniProtKB-KW"/>
</dbReference>